<comment type="caution">
    <text evidence="1">The sequence shown here is derived from an EMBL/GenBank/DDBJ whole genome shotgun (WGS) entry which is preliminary data.</text>
</comment>
<gene>
    <name evidence="1" type="ORF">RPERSI_LOCUS15177</name>
</gene>
<evidence type="ECO:0000313" key="1">
    <source>
        <dbReference type="EMBL" id="CAG8760433.1"/>
    </source>
</evidence>
<accession>A0ACA9QNJ6</accession>
<proteinExistence type="predicted"/>
<dbReference type="Proteomes" id="UP000789920">
    <property type="component" value="Unassembled WGS sequence"/>
</dbReference>
<protein>
    <submittedName>
        <fullName evidence="1">1927_t:CDS:1</fullName>
    </submittedName>
</protein>
<dbReference type="EMBL" id="CAJVQC010036031">
    <property type="protein sequence ID" value="CAG8760433.1"/>
    <property type="molecule type" value="Genomic_DNA"/>
</dbReference>
<sequence>SDNSVEIIDIISNNNNEQESTNIEYPPTDPESYAIVYNFIESNNYSLANDDQTQKAMKDKARTVF</sequence>
<feature type="non-terminal residue" evidence="1">
    <location>
        <position position="65"/>
    </location>
</feature>
<organism evidence="1 2">
    <name type="scientific">Racocetra persica</name>
    <dbReference type="NCBI Taxonomy" id="160502"/>
    <lineage>
        <taxon>Eukaryota</taxon>
        <taxon>Fungi</taxon>
        <taxon>Fungi incertae sedis</taxon>
        <taxon>Mucoromycota</taxon>
        <taxon>Glomeromycotina</taxon>
        <taxon>Glomeromycetes</taxon>
        <taxon>Diversisporales</taxon>
        <taxon>Gigasporaceae</taxon>
        <taxon>Racocetra</taxon>
    </lineage>
</organism>
<reference evidence="1" key="1">
    <citation type="submission" date="2021-06" db="EMBL/GenBank/DDBJ databases">
        <authorList>
            <person name="Kallberg Y."/>
            <person name="Tangrot J."/>
            <person name="Rosling A."/>
        </authorList>
    </citation>
    <scope>NUCLEOTIDE SEQUENCE</scope>
    <source>
        <strain evidence="1">MA461A</strain>
    </source>
</reference>
<keyword evidence="2" id="KW-1185">Reference proteome</keyword>
<name>A0ACA9QNJ6_9GLOM</name>
<evidence type="ECO:0000313" key="2">
    <source>
        <dbReference type="Proteomes" id="UP000789920"/>
    </source>
</evidence>
<feature type="non-terminal residue" evidence="1">
    <location>
        <position position="1"/>
    </location>
</feature>